<proteinExistence type="predicted"/>
<sequence length="102" mass="11034">MAKKHPGICPHCREKVTPDIIEENSIRRDKCKCPKCEGVVYVCRTPGCDDYAKGGNTYDEELCPQCTKVVADNTGTILKGVAAIAVPVITKAAIDTINPTKN</sequence>
<protein>
    <submittedName>
        <fullName evidence="1">Uncharacterized protein</fullName>
    </submittedName>
</protein>
<name>A0AAW3SP20_9GAMM</name>
<dbReference type="RefSeq" id="WP_181844238.1">
    <property type="nucleotide sequence ID" value="NZ_JACERJ010000001.1"/>
</dbReference>
<dbReference type="EMBL" id="JACERJ010000001">
    <property type="protein sequence ID" value="MBA5202210.1"/>
    <property type="molecule type" value="Genomic_DNA"/>
</dbReference>
<evidence type="ECO:0000313" key="1">
    <source>
        <dbReference type="EMBL" id="MBA5202210.1"/>
    </source>
</evidence>
<organism evidence="1 2">
    <name type="scientific">Pectobacterium aroidearum</name>
    <dbReference type="NCBI Taxonomy" id="1201031"/>
    <lineage>
        <taxon>Bacteria</taxon>
        <taxon>Pseudomonadati</taxon>
        <taxon>Pseudomonadota</taxon>
        <taxon>Gammaproteobacteria</taxon>
        <taxon>Enterobacterales</taxon>
        <taxon>Pectobacteriaceae</taxon>
        <taxon>Pectobacterium</taxon>
    </lineage>
</organism>
<gene>
    <name evidence="1" type="ORF">H2Y57_00640</name>
</gene>
<dbReference type="Proteomes" id="UP000557749">
    <property type="component" value="Unassembled WGS sequence"/>
</dbReference>
<comment type="caution">
    <text evidence="1">The sequence shown here is derived from an EMBL/GenBank/DDBJ whole genome shotgun (WGS) entry which is preliminary data.</text>
</comment>
<dbReference type="AlphaFoldDB" id="A0AAW3SP20"/>
<accession>A0AAW3SP20</accession>
<evidence type="ECO:0000313" key="2">
    <source>
        <dbReference type="Proteomes" id="UP000557749"/>
    </source>
</evidence>
<reference evidence="1 2" key="1">
    <citation type="submission" date="2020-07" db="EMBL/GenBank/DDBJ databases">
        <title>Characterization of Pectobacterium aroidearum strains causing soft rot on Amorphophallus konjac.</title>
        <authorList>
            <person name="Xie H."/>
        </authorList>
    </citation>
    <scope>NUCLEOTIDE SEQUENCE [LARGE SCALE GENOMIC DNA]</scope>
    <source>
        <strain evidence="1 2">MY7</strain>
    </source>
</reference>